<dbReference type="EMBL" id="FN648818">
    <property type="protein sequence ID" value="CBN78758.1"/>
    <property type="molecule type" value="Genomic_DNA"/>
</dbReference>
<dbReference type="AlphaFoldDB" id="D8LQJ4"/>
<dbReference type="Proteomes" id="UP000002630">
    <property type="component" value="Linkage Group LG04"/>
</dbReference>
<gene>
    <name evidence="2" type="ORF">Esi_0006_0145</name>
</gene>
<reference evidence="2 3" key="1">
    <citation type="journal article" date="2010" name="Nature">
        <title>The Ectocarpus genome and the independent evolution of multicellularity in brown algae.</title>
        <authorList>
            <person name="Cock J.M."/>
            <person name="Sterck L."/>
            <person name="Rouze P."/>
            <person name="Scornet D."/>
            <person name="Allen A.E."/>
            <person name="Amoutzias G."/>
            <person name="Anthouard V."/>
            <person name="Artiguenave F."/>
            <person name="Aury J.M."/>
            <person name="Badger J.H."/>
            <person name="Beszteri B."/>
            <person name="Billiau K."/>
            <person name="Bonnet E."/>
            <person name="Bothwell J.H."/>
            <person name="Bowler C."/>
            <person name="Boyen C."/>
            <person name="Brownlee C."/>
            <person name="Carrano C.J."/>
            <person name="Charrier B."/>
            <person name="Cho G.Y."/>
            <person name="Coelho S.M."/>
            <person name="Collen J."/>
            <person name="Corre E."/>
            <person name="Da Silva C."/>
            <person name="Delage L."/>
            <person name="Delaroque N."/>
            <person name="Dittami S.M."/>
            <person name="Doulbeau S."/>
            <person name="Elias M."/>
            <person name="Farnham G."/>
            <person name="Gachon C.M."/>
            <person name="Gschloessl B."/>
            <person name="Heesch S."/>
            <person name="Jabbari K."/>
            <person name="Jubin C."/>
            <person name="Kawai H."/>
            <person name="Kimura K."/>
            <person name="Kloareg B."/>
            <person name="Kupper F.C."/>
            <person name="Lang D."/>
            <person name="Le Bail A."/>
            <person name="Leblanc C."/>
            <person name="Lerouge P."/>
            <person name="Lohr M."/>
            <person name="Lopez P.J."/>
            <person name="Martens C."/>
            <person name="Maumus F."/>
            <person name="Michel G."/>
            <person name="Miranda-Saavedra D."/>
            <person name="Morales J."/>
            <person name="Moreau H."/>
            <person name="Motomura T."/>
            <person name="Nagasato C."/>
            <person name="Napoli C.A."/>
            <person name="Nelson D.R."/>
            <person name="Nyvall-Collen P."/>
            <person name="Peters A.F."/>
            <person name="Pommier C."/>
            <person name="Potin P."/>
            <person name="Poulain J."/>
            <person name="Quesneville H."/>
            <person name="Read B."/>
            <person name="Rensing S.A."/>
            <person name="Ritter A."/>
            <person name="Rousvoal S."/>
            <person name="Samanta M."/>
            <person name="Samson G."/>
            <person name="Schroeder D.C."/>
            <person name="Segurens B."/>
            <person name="Strittmatter M."/>
            <person name="Tonon T."/>
            <person name="Tregear J.W."/>
            <person name="Valentin K."/>
            <person name="von Dassow P."/>
            <person name="Yamagishi T."/>
            <person name="Van de Peer Y."/>
            <person name="Wincker P."/>
        </authorList>
    </citation>
    <scope>NUCLEOTIDE SEQUENCE [LARGE SCALE GENOMIC DNA]</scope>
    <source>
        <strain evidence="3">Ec32 / CCAP1310/4</strain>
    </source>
</reference>
<feature type="region of interest" description="Disordered" evidence="1">
    <location>
        <begin position="1"/>
        <end position="23"/>
    </location>
</feature>
<evidence type="ECO:0000313" key="3">
    <source>
        <dbReference type="Proteomes" id="UP000002630"/>
    </source>
</evidence>
<evidence type="ECO:0000256" key="1">
    <source>
        <dbReference type="SAM" id="MobiDB-lite"/>
    </source>
</evidence>
<proteinExistence type="predicted"/>
<dbReference type="EMBL" id="FN649729">
    <property type="protein sequence ID" value="CBN78758.1"/>
    <property type="molecule type" value="Genomic_DNA"/>
</dbReference>
<evidence type="ECO:0000313" key="2">
    <source>
        <dbReference type="EMBL" id="CBN78758.1"/>
    </source>
</evidence>
<keyword evidence="3" id="KW-1185">Reference proteome</keyword>
<accession>D8LQJ4</accession>
<protein>
    <submittedName>
        <fullName evidence="2">Uncharacterized protein</fullName>
    </submittedName>
</protein>
<sequence length="211" mass="22725">MGEGEWKVVGRRRRGRREDDNASEVMVAKGKSVAMANSMVDVTLGVVNAEAAGDAGGTPEGMPDVEVEERLVLIRQVLGRALCEGRESGSLLVKGLAKVAESSTPEQVFGCGPGGVLPTSSNKGGRRIDVGGTAALPKEVRKSFEARHVEADGHCPWRAMAMSFLGCESHWRRLKLVVLAYAAVRVEQICGLVPVSQYDLEIWTEHSKMHS</sequence>
<organism evidence="2 3">
    <name type="scientific">Ectocarpus siliculosus</name>
    <name type="common">Brown alga</name>
    <name type="synonym">Conferva siliculosa</name>
    <dbReference type="NCBI Taxonomy" id="2880"/>
    <lineage>
        <taxon>Eukaryota</taxon>
        <taxon>Sar</taxon>
        <taxon>Stramenopiles</taxon>
        <taxon>Ochrophyta</taxon>
        <taxon>PX clade</taxon>
        <taxon>Phaeophyceae</taxon>
        <taxon>Ectocarpales</taxon>
        <taxon>Ectocarpaceae</taxon>
        <taxon>Ectocarpus</taxon>
    </lineage>
</organism>
<dbReference type="InParanoid" id="D8LQJ4"/>
<name>D8LQJ4_ECTSI</name>